<protein>
    <submittedName>
        <fullName evidence="3">DUF309 domain-containing protein</fullName>
    </submittedName>
</protein>
<dbReference type="WBParaSite" id="NBR_0001320101-mRNA-1">
    <property type="protein sequence ID" value="NBR_0001320101-mRNA-1"/>
    <property type="gene ID" value="NBR_0001320101"/>
</dbReference>
<reference evidence="1 2" key="2">
    <citation type="submission" date="2018-11" db="EMBL/GenBank/DDBJ databases">
        <authorList>
            <consortium name="Pathogen Informatics"/>
        </authorList>
    </citation>
    <scope>NUCLEOTIDE SEQUENCE [LARGE SCALE GENOMIC DNA]</scope>
</reference>
<proteinExistence type="predicted"/>
<accession>A0A0N4YA18</accession>
<keyword evidence="2" id="KW-1185">Reference proteome</keyword>
<dbReference type="Proteomes" id="UP000271162">
    <property type="component" value="Unassembled WGS sequence"/>
</dbReference>
<gene>
    <name evidence="1" type="ORF">NBR_LOCUS13202</name>
</gene>
<sequence>MFQANQDITKEMWINQAVKLDNEALKLLGFYMSNYSLPYRLILDAQEIMRSLYSERNPLYNIELALILHIHGLSYLAEAAIPQEVLKNVEQALYDLIMAAGMYGYIPEDANDLVTNLLDWIRVEGSEAAKEAVKIADKLLTAIINKEVKKKQRVFTIHTPTTTPNIPTIRIIPHFPYYQYKPPYPYYPHSYYPYFN</sequence>
<reference evidence="3" key="1">
    <citation type="submission" date="2017-02" db="UniProtKB">
        <authorList>
            <consortium name="WormBaseParasite"/>
        </authorList>
    </citation>
    <scope>IDENTIFICATION</scope>
</reference>
<evidence type="ECO:0000313" key="3">
    <source>
        <dbReference type="WBParaSite" id="NBR_0001320101-mRNA-1"/>
    </source>
</evidence>
<evidence type="ECO:0000313" key="1">
    <source>
        <dbReference type="EMBL" id="VDL76791.1"/>
    </source>
</evidence>
<organism evidence="3">
    <name type="scientific">Nippostrongylus brasiliensis</name>
    <name type="common">Rat hookworm</name>
    <dbReference type="NCBI Taxonomy" id="27835"/>
    <lineage>
        <taxon>Eukaryota</taxon>
        <taxon>Metazoa</taxon>
        <taxon>Ecdysozoa</taxon>
        <taxon>Nematoda</taxon>
        <taxon>Chromadorea</taxon>
        <taxon>Rhabditida</taxon>
        <taxon>Rhabditina</taxon>
        <taxon>Rhabditomorpha</taxon>
        <taxon>Strongyloidea</taxon>
        <taxon>Heligmosomidae</taxon>
        <taxon>Nippostrongylus</taxon>
    </lineage>
</organism>
<dbReference type="AlphaFoldDB" id="A0A0N4YA18"/>
<name>A0A0N4YA18_NIPBR</name>
<dbReference type="EMBL" id="UYSL01020970">
    <property type="protein sequence ID" value="VDL76791.1"/>
    <property type="molecule type" value="Genomic_DNA"/>
</dbReference>
<evidence type="ECO:0000313" key="2">
    <source>
        <dbReference type="Proteomes" id="UP000271162"/>
    </source>
</evidence>